<dbReference type="Gramene" id="PRQ17506">
    <property type="protein sequence ID" value="PRQ17506"/>
    <property type="gene ID" value="RchiOBHm_Chr7g0195731"/>
</dbReference>
<reference evidence="1 2" key="1">
    <citation type="journal article" date="2018" name="Nat. Genet.">
        <title>The Rosa genome provides new insights in the design of modern roses.</title>
        <authorList>
            <person name="Bendahmane M."/>
        </authorList>
    </citation>
    <scope>NUCLEOTIDE SEQUENCE [LARGE SCALE GENOMIC DNA]</scope>
    <source>
        <strain evidence="2">cv. Old Blush</strain>
    </source>
</reference>
<name>A0A2P6P6G0_ROSCH</name>
<sequence>MLPLQSYSHQYEARHYQQDATQLSSLLSYSSLYNLLQSLLQAYFRLPHQPLAEPERSSSSSAKA</sequence>
<proteinExistence type="predicted"/>
<evidence type="ECO:0000313" key="2">
    <source>
        <dbReference type="Proteomes" id="UP000238479"/>
    </source>
</evidence>
<accession>A0A2P6P6G0</accession>
<evidence type="ECO:0000313" key="1">
    <source>
        <dbReference type="EMBL" id="PRQ17506.1"/>
    </source>
</evidence>
<dbReference type="AlphaFoldDB" id="A0A2P6P6G0"/>
<protein>
    <submittedName>
        <fullName evidence="1">Uncharacterized protein</fullName>
    </submittedName>
</protein>
<dbReference type="EMBL" id="PDCK01000045">
    <property type="protein sequence ID" value="PRQ17506.1"/>
    <property type="molecule type" value="Genomic_DNA"/>
</dbReference>
<keyword evidence="2" id="KW-1185">Reference proteome</keyword>
<comment type="caution">
    <text evidence="1">The sequence shown here is derived from an EMBL/GenBank/DDBJ whole genome shotgun (WGS) entry which is preliminary data.</text>
</comment>
<organism evidence="1 2">
    <name type="scientific">Rosa chinensis</name>
    <name type="common">China rose</name>
    <dbReference type="NCBI Taxonomy" id="74649"/>
    <lineage>
        <taxon>Eukaryota</taxon>
        <taxon>Viridiplantae</taxon>
        <taxon>Streptophyta</taxon>
        <taxon>Embryophyta</taxon>
        <taxon>Tracheophyta</taxon>
        <taxon>Spermatophyta</taxon>
        <taxon>Magnoliopsida</taxon>
        <taxon>eudicotyledons</taxon>
        <taxon>Gunneridae</taxon>
        <taxon>Pentapetalae</taxon>
        <taxon>rosids</taxon>
        <taxon>fabids</taxon>
        <taxon>Rosales</taxon>
        <taxon>Rosaceae</taxon>
        <taxon>Rosoideae</taxon>
        <taxon>Rosoideae incertae sedis</taxon>
        <taxon>Rosa</taxon>
    </lineage>
</organism>
<dbReference type="Proteomes" id="UP000238479">
    <property type="component" value="Chromosome 7"/>
</dbReference>
<gene>
    <name evidence="1" type="ORF">RchiOBHm_Chr7g0195731</name>
</gene>